<dbReference type="OrthoDB" id="423509at2"/>
<protein>
    <submittedName>
        <fullName evidence="4">Tetratricopeptide repeat protein</fullName>
    </submittedName>
</protein>
<organism evidence="4 5">
    <name type="scientific">Okeania hirsuta</name>
    <dbReference type="NCBI Taxonomy" id="1458930"/>
    <lineage>
        <taxon>Bacteria</taxon>
        <taxon>Bacillati</taxon>
        <taxon>Cyanobacteriota</taxon>
        <taxon>Cyanophyceae</taxon>
        <taxon>Oscillatoriophycideae</taxon>
        <taxon>Oscillatoriales</taxon>
        <taxon>Microcoleaceae</taxon>
        <taxon>Okeania</taxon>
    </lineage>
</organism>
<evidence type="ECO:0000313" key="5">
    <source>
        <dbReference type="Proteomes" id="UP000269154"/>
    </source>
</evidence>
<reference evidence="4 5" key="1">
    <citation type="journal article" date="2018" name="ACS Chem. Biol.">
        <title>Ketoreductase domain dysfunction expands chemodiversity: malyngamide biosynthesis in the cyanobacterium Okeania hirsuta.</title>
        <authorList>
            <person name="Moss N.A."/>
            <person name="Leao T."/>
            <person name="Rankin M."/>
            <person name="McCullough T.M."/>
            <person name="Qu P."/>
            <person name="Korobeynikov A."/>
            <person name="Smith J.L."/>
            <person name="Gerwick L."/>
            <person name="Gerwick W.H."/>
        </authorList>
    </citation>
    <scope>NUCLEOTIDE SEQUENCE [LARGE SCALE GENOMIC DNA]</scope>
    <source>
        <strain evidence="4 5">PAB10Feb10-1</strain>
    </source>
</reference>
<dbReference type="Gene3D" id="1.25.40.10">
    <property type="entry name" value="Tetratricopeptide repeat domain"/>
    <property type="match status" value="2"/>
</dbReference>
<dbReference type="InterPro" id="IPR051685">
    <property type="entry name" value="Ycf3/AcsC/BcsC/TPR_MFPF"/>
</dbReference>
<name>A0A3N6Q3G8_9CYAN</name>
<dbReference type="InterPro" id="IPR019734">
    <property type="entry name" value="TPR_rpt"/>
</dbReference>
<keyword evidence="5" id="KW-1185">Reference proteome</keyword>
<dbReference type="EMBL" id="RCBY01000003">
    <property type="protein sequence ID" value="RQH57442.1"/>
    <property type="molecule type" value="Genomic_DNA"/>
</dbReference>
<evidence type="ECO:0000256" key="2">
    <source>
        <dbReference type="ARBA" id="ARBA00022803"/>
    </source>
</evidence>
<dbReference type="Pfam" id="PF13424">
    <property type="entry name" value="TPR_12"/>
    <property type="match status" value="1"/>
</dbReference>
<dbReference type="AlphaFoldDB" id="A0A3N6Q3G8"/>
<dbReference type="PANTHER" id="PTHR44943:SF8">
    <property type="entry name" value="TPR REPEAT-CONTAINING PROTEIN MJ0263"/>
    <property type="match status" value="1"/>
</dbReference>
<keyword evidence="1" id="KW-0677">Repeat</keyword>
<keyword evidence="2 3" id="KW-0802">TPR repeat</keyword>
<accession>A0A3N6Q3G8</accession>
<sequence length="247" mass="27942">MGFLMRTIAGTWIVPLTVSLWLFFTSHVQAINAQVINAQVFHHFFSNDLNSEVVISRLSEENLSQLKESFIEDRFDFVNTLRSDCLESSDLTEIEDNYCAVIAHSFDFVAWNNLGQKLFVRGRDKAALMAYDHSLLINPEYSLGLANRCGVLSRLGEYNQALVSCELALKGDGRWGIRGAALAWNNKGDVLFNLKRYQESLSSFDRALAISHNYAGAQRNRAVVLHQLQKITQEQGEDNDIRFSESV</sequence>
<gene>
    <name evidence="4" type="ORF">D5R40_01060</name>
</gene>
<dbReference type="SMART" id="SM00028">
    <property type="entry name" value="TPR"/>
    <property type="match status" value="3"/>
</dbReference>
<evidence type="ECO:0000256" key="3">
    <source>
        <dbReference type="PROSITE-ProRule" id="PRU00339"/>
    </source>
</evidence>
<evidence type="ECO:0000256" key="1">
    <source>
        <dbReference type="ARBA" id="ARBA00022737"/>
    </source>
</evidence>
<feature type="repeat" description="TPR" evidence="3">
    <location>
        <begin position="181"/>
        <end position="214"/>
    </location>
</feature>
<dbReference type="Proteomes" id="UP000269154">
    <property type="component" value="Unassembled WGS sequence"/>
</dbReference>
<evidence type="ECO:0000313" key="4">
    <source>
        <dbReference type="EMBL" id="RQH57442.1"/>
    </source>
</evidence>
<proteinExistence type="predicted"/>
<dbReference type="InterPro" id="IPR011990">
    <property type="entry name" value="TPR-like_helical_dom_sf"/>
</dbReference>
<comment type="caution">
    <text evidence="4">The sequence shown here is derived from an EMBL/GenBank/DDBJ whole genome shotgun (WGS) entry which is preliminary data.</text>
</comment>
<dbReference type="PROSITE" id="PS50005">
    <property type="entry name" value="TPR"/>
    <property type="match status" value="1"/>
</dbReference>
<dbReference type="PANTHER" id="PTHR44943">
    <property type="entry name" value="CELLULOSE SYNTHASE OPERON PROTEIN C"/>
    <property type="match status" value="1"/>
</dbReference>
<dbReference type="SUPFAM" id="SSF48452">
    <property type="entry name" value="TPR-like"/>
    <property type="match status" value="1"/>
</dbReference>